<evidence type="ECO:0000256" key="5">
    <source>
        <dbReference type="ARBA" id="ARBA00049985"/>
    </source>
</evidence>
<dbReference type="SMART" id="SM00382">
    <property type="entry name" value="AAA"/>
    <property type="match status" value="1"/>
</dbReference>
<evidence type="ECO:0000259" key="6">
    <source>
        <dbReference type="PROSITE" id="PS50893"/>
    </source>
</evidence>
<evidence type="ECO:0000313" key="7">
    <source>
        <dbReference type="EMBL" id="SET34612.1"/>
    </source>
</evidence>
<accession>A0A1I0DQ11</accession>
<dbReference type="EMBL" id="FOHU01000008">
    <property type="protein sequence ID" value="SET34612.1"/>
    <property type="molecule type" value="Genomic_DNA"/>
</dbReference>
<dbReference type="InterPro" id="IPR003593">
    <property type="entry name" value="AAA+_ATPase"/>
</dbReference>
<dbReference type="PANTHER" id="PTHR42711">
    <property type="entry name" value="ABC TRANSPORTER ATP-BINDING PROTEIN"/>
    <property type="match status" value="1"/>
</dbReference>
<evidence type="ECO:0000256" key="4">
    <source>
        <dbReference type="ARBA" id="ARBA00022840"/>
    </source>
</evidence>
<dbReference type="RefSeq" id="WP_208976138.1">
    <property type="nucleotide sequence ID" value="NZ_FOHU01000008.1"/>
</dbReference>
<dbReference type="GO" id="GO:0016887">
    <property type="term" value="F:ATP hydrolysis activity"/>
    <property type="evidence" value="ECO:0007669"/>
    <property type="project" value="InterPro"/>
</dbReference>
<dbReference type="InterPro" id="IPR003439">
    <property type="entry name" value="ABC_transporter-like_ATP-bd"/>
</dbReference>
<keyword evidence="8" id="KW-1185">Reference proteome</keyword>
<comment type="similarity">
    <text evidence="5">Belongs to the ABC transporter superfamily. Drug exporter-1 (DrugE1) (TC 3.A.1.105) family.</text>
</comment>
<dbReference type="PROSITE" id="PS00211">
    <property type="entry name" value="ABC_TRANSPORTER_1"/>
    <property type="match status" value="1"/>
</dbReference>
<dbReference type="GO" id="GO:0043215">
    <property type="term" value="P:daunorubicin transport"/>
    <property type="evidence" value="ECO:0007669"/>
    <property type="project" value="InterPro"/>
</dbReference>
<dbReference type="Gene3D" id="3.40.50.300">
    <property type="entry name" value="P-loop containing nucleotide triphosphate hydrolases"/>
    <property type="match status" value="1"/>
</dbReference>
<gene>
    <name evidence="7" type="ORF">SAMN05660297_02125</name>
</gene>
<dbReference type="STRING" id="426128.SAMN05660297_02125"/>
<dbReference type="PROSITE" id="PS50893">
    <property type="entry name" value="ABC_TRANSPORTER_2"/>
    <property type="match status" value="1"/>
</dbReference>
<dbReference type="GO" id="GO:0005524">
    <property type="term" value="F:ATP binding"/>
    <property type="evidence" value="ECO:0007669"/>
    <property type="project" value="UniProtKB-KW"/>
</dbReference>
<evidence type="ECO:0000256" key="2">
    <source>
        <dbReference type="ARBA" id="ARBA00022448"/>
    </source>
</evidence>
<dbReference type="PANTHER" id="PTHR42711:SF5">
    <property type="entry name" value="ABC TRANSPORTER ATP-BINDING PROTEIN NATA"/>
    <property type="match status" value="1"/>
</dbReference>
<dbReference type="GO" id="GO:0005886">
    <property type="term" value="C:plasma membrane"/>
    <property type="evidence" value="ECO:0007669"/>
    <property type="project" value="UniProtKB-SubCell"/>
</dbReference>
<dbReference type="AlphaFoldDB" id="A0A1I0DQ11"/>
<dbReference type="InterPro" id="IPR027417">
    <property type="entry name" value="P-loop_NTPase"/>
</dbReference>
<dbReference type="SUPFAM" id="SSF52540">
    <property type="entry name" value="P-loop containing nucleoside triphosphate hydrolases"/>
    <property type="match status" value="1"/>
</dbReference>
<name>A0A1I0DQ11_9FIRM</name>
<keyword evidence="2" id="KW-0813">Transport</keyword>
<dbReference type="Pfam" id="PF00005">
    <property type="entry name" value="ABC_tran"/>
    <property type="match status" value="1"/>
</dbReference>
<dbReference type="Proteomes" id="UP000199568">
    <property type="component" value="Unassembled WGS sequence"/>
</dbReference>
<keyword evidence="4 7" id="KW-0067">ATP-binding</keyword>
<proteinExistence type="inferred from homology"/>
<evidence type="ECO:0000256" key="3">
    <source>
        <dbReference type="ARBA" id="ARBA00022741"/>
    </source>
</evidence>
<feature type="domain" description="ABC transporter" evidence="6">
    <location>
        <begin position="6"/>
        <end position="238"/>
    </location>
</feature>
<reference evidence="7 8" key="1">
    <citation type="submission" date="2016-10" db="EMBL/GenBank/DDBJ databases">
        <authorList>
            <person name="de Groot N.N."/>
        </authorList>
    </citation>
    <scope>NUCLEOTIDE SEQUENCE [LARGE SCALE GENOMIC DNA]</scope>
    <source>
        <strain evidence="7 8">DSM 18979</strain>
    </source>
</reference>
<dbReference type="GO" id="GO:1900753">
    <property type="term" value="P:doxorubicin transport"/>
    <property type="evidence" value="ECO:0007669"/>
    <property type="project" value="InterPro"/>
</dbReference>
<keyword evidence="3" id="KW-0547">Nucleotide-binding</keyword>
<dbReference type="InterPro" id="IPR050763">
    <property type="entry name" value="ABC_transporter_ATP-binding"/>
</dbReference>
<comment type="subcellular location">
    <subcellularLocation>
        <location evidence="1">Cell membrane</location>
        <topology evidence="1">Peripheral membrane protein</topology>
        <orientation evidence="1">Cytoplasmic side</orientation>
    </subcellularLocation>
</comment>
<protein>
    <submittedName>
        <fullName evidence="7">ABC-2 type transport system ATP-binding protein</fullName>
    </submittedName>
</protein>
<dbReference type="NCBIfam" id="TIGR01188">
    <property type="entry name" value="drrA"/>
    <property type="match status" value="1"/>
</dbReference>
<sequence length="320" mass="35812">MSNRIIEVSQLSKTYKEGTEAVKNISFSVKEGEFFAFLGPNGAGKSTTIKMLTTLMKPTFGEGKIAGYDLLQKPEKIRLQIGVALQNTAIDPALTGRELIILQGRLFGFSKAEAIKRAKELLELVGLTKDADKQCGKYSGGMQRRLDLAMTLVHRPKVLFLDEPTVGLDPASRMDLWQEIKKLNKEYGTTIFLTTQYLEEADEVADRVGIINDGEIVALEKPEALKSSLMLDKIKLFFRSIQEKEKAQKAMMEITSNLESLDNQIILHLQKNREYLPVILGKLAAVHVFPIDIQIASPTLDDVFLQIIRDKKSTNENRGV</sequence>
<dbReference type="InterPro" id="IPR005894">
    <property type="entry name" value="DrrA"/>
</dbReference>
<evidence type="ECO:0000313" key="8">
    <source>
        <dbReference type="Proteomes" id="UP000199568"/>
    </source>
</evidence>
<organism evidence="7 8">
    <name type="scientific">Natronincola peptidivorans</name>
    <dbReference type="NCBI Taxonomy" id="426128"/>
    <lineage>
        <taxon>Bacteria</taxon>
        <taxon>Bacillati</taxon>
        <taxon>Bacillota</taxon>
        <taxon>Clostridia</taxon>
        <taxon>Peptostreptococcales</taxon>
        <taxon>Natronincolaceae</taxon>
        <taxon>Natronincola</taxon>
    </lineage>
</organism>
<dbReference type="InterPro" id="IPR017871">
    <property type="entry name" value="ABC_transporter-like_CS"/>
</dbReference>
<evidence type="ECO:0000256" key="1">
    <source>
        <dbReference type="ARBA" id="ARBA00004413"/>
    </source>
</evidence>